<proteinExistence type="predicted"/>
<protein>
    <submittedName>
        <fullName evidence="1">Uncharacterized protein DUF385</fullName>
    </submittedName>
</protein>
<evidence type="ECO:0000313" key="2">
    <source>
        <dbReference type="Proteomes" id="UP000316747"/>
    </source>
</evidence>
<reference evidence="1 2" key="1">
    <citation type="submission" date="2019-06" db="EMBL/GenBank/DDBJ databases">
        <title>Genome sequencing of plant associated microbes to promote plant fitness in Sorghum bicolor and Oryza sativa.</title>
        <authorList>
            <person name="Coleman-Derr D."/>
        </authorList>
    </citation>
    <scope>NUCLEOTIDE SEQUENCE [LARGE SCALE GENOMIC DNA]</scope>
    <source>
        <strain evidence="1 2">KV-663</strain>
    </source>
</reference>
<dbReference type="InterPro" id="IPR012349">
    <property type="entry name" value="Split_barrel_FMN-bd"/>
</dbReference>
<sequence>MGLAPRDAVTLKVRGRRSGKVRRIPILRTRYRGDDYLVALAGESQWVRNVRAAQGDAVILRRGAHPVHVDELAPSDRPEIIAEYLRAGGRRSGAEANAQQARFYFGLEPDPSIDDIRAIADNYPVFRLSYL</sequence>
<comment type="caution">
    <text evidence="1">The sequence shown here is derived from an EMBL/GenBank/DDBJ whole genome shotgun (WGS) entry which is preliminary data.</text>
</comment>
<accession>A0A543HZG2</accession>
<dbReference type="AlphaFoldDB" id="A0A543HZG2"/>
<dbReference type="InterPro" id="IPR004378">
    <property type="entry name" value="F420H2_quin_Rdtase"/>
</dbReference>
<dbReference type="Pfam" id="PF04075">
    <property type="entry name" value="F420H2_quin_red"/>
    <property type="match status" value="1"/>
</dbReference>
<name>A0A543HZG2_9MICO</name>
<dbReference type="Proteomes" id="UP000316747">
    <property type="component" value="Unassembled WGS sequence"/>
</dbReference>
<dbReference type="GO" id="GO:0016491">
    <property type="term" value="F:oxidoreductase activity"/>
    <property type="evidence" value="ECO:0007669"/>
    <property type="project" value="InterPro"/>
</dbReference>
<dbReference type="EMBL" id="VFPM01000001">
    <property type="protein sequence ID" value="TQM63737.1"/>
    <property type="molecule type" value="Genomic_DNA"/>
</dbReference>
<gene>
    <name evidence="1" type="ORF">FBY41_0083</name>
</gene>
<dbReference type="Gene3D" id="2.30.110.10">
    <property type="entry name" value="Electron Transport, Fmn-binding Protein, Chain A"/>
    <property type="match status" value="1"/>
</dbReference>
<evidence type="ECO:0000313" key="1">
    <source>
        <dbReference type="EMBL" id="TQM63737.1"/>
    </source>
</evidence>
<keyword evidence="2" id="KW-1185">Reference proteome</keyword>
<organism evidence="1 2">
    <name type="scientific">Humibacillus xanthopallidus</name>
    <dbReference type="NCBI Taxonomy" id="412689"/>
    <lineage>
        <taxon>Bacteria</taxon>
        <taxon>Bacillati</taxon>
        <taxon>Actinomycetota</taxon>
        <taxon>Actinomycetes</taxon>
        <taxon>Micrococcales</taxon>
        <taxon>Intrasporangiaceae</taxon>
        <taxon>Humibacillus</taxon>
    </lineage>
</organism>